<reference evidence="2 3" key="1">
    <citation type="submission" date="2018-10" db="EMBL/GenBank/DDBJ databases">
        <title>Comparative analysis of microorganisms from saline springs in Andes Mountain Range, Colombia.</title>
        <authorList>
            <person name="Rubin E."/>
        </authorList>
    </citation>
    <scope>NUCLEOTIDE SEQUENCE [LARGE SCALE GENOMIC DNA]</scope>
    <source>
        <strain evidence="2 3">USBA GBX 843</strain>
    </source>
</reference>
<dbReference type="Proteomes" id="UP000274786">
    <property type="component" value="Unassembled WGS sequence"/>
</dbReference>
<protein>
    <submittedName>
        <fullName evidence="2">Uncharacterized protein</fullName>
    </submittedName>
</protein>
<gene>
    <name evidence="2" type="ORF">BCL79_0314</name>
    <name evidence="1" type="ORF">F9K92_12305</name>
</gene>
<proteinExistence type="predicted"/>
<evidence type="ECO:0000313" key="3">
    <source>
        <dbReference type="Proteomes" id="UP000274786"/>
    </source>
</evidence>
<dbReference type="OrthoDB" id="7576954at2"/>
<evidence type="ECO:0000313" key="2">
    <source>
        <dbReference type="EMBL" id="RLK55942.1"/>
    </source>
</evidence>
<dbReference type="RefSeq" id="WP_121036847.1">
    <property type="nucleotide sequence ID" value="NZ_RCDC01000004.1"/>
</dbReference>
<sequence>MARSVSAEKQREYDQLKRFFVHWETHLTPHRVLGLEHPHNPINVLAAYERQLGVSRVLPGLKQAVNDILEDFEDFSPQEIAAADASLARAGAPTMSQLWQGRSRHYKAILRRGRLRNDTEYYLASSIVCDTASQVPPDELDLLDRMVANYALQRT</sequence>
<organism evidence="2 3">
    <name type="scientific">Stenotrophomonas rhizophila</name>
    <dbReference type="NCBI Taxonomy" id="216778"/>
    <lineage>
        <taxon>Bacteria</taxon>
        <taxon>Pseudomonadati</taxon>
        <taxon>Pseudomonadota</taxon>
        <taxon>Gammaproteobacteria</taxon>
        <taxon>Lysobacterales</taxon>
        <taxon>Lysobacteraceae</taxon>
        <taxon>Stenotrophomonas</taxon>
    </lineage>
</organism>
<dbReference type="EMBL" id="RCDC01000004">
    <property type="protein sequence ID" value="RLK55942.1"/>
    <property type="molecule type" value="Genomic_DNA"/>
</dbReference>
<comment type="caution">
    <text evidence="2">The sequence shown here is derived from an EMBL/GenBank/DDBJ whole genome shotgun (WGS) entry which is preliminary data.</text>
</comment>
<dbReference type="AlphaFoldDB" id="A0A498CQQ2"/>
<reference evidence="1 4" key="2">
    <citation type="submission" date="2019-10" db="EMBL/GenBank/DDBJ databases">
        <title>Halotolerant bacteria associated to Saharan-endemic halophytes Stipa tenacissima L. and Atriplex halimus L mitigate salt stress and promote growth of tomato plants.</title>
        <authorList>
            <person name="Dif G."/>
        </authorList>
    </citation>
    <scope>NUCLEOTIDE SEQUENCE [LARGE SCALE GENOMIC DNA]</scope>
    <source>
        <strain evidence="1 4">IS26</strain>
    </source>
</reference>
<name>A0A498CQQ2_9GAMM</name>
<accession>A0A498CQQ2</accession>
<evidence type="ECO:0000313" key="4">
    <source>
        <dbReference type="Proteomes" id="UP000449004"/>
    </source>
</evidence>
<evidence type="ECO:0000313" key="1">
    <source>
        <dbReference type="EMBL" id="KAB7629769.1"/>
    </source>
</evidence>
<dbReference type="Proteomes" id="UP000449004">
    <property type="component" value="Unassembled WGS sequence"/>
</dbReference>
<dbReference type="EMBL" id="WELC01000015">
    <property type="protein sequence ID" value="KAB7629769.1"/>
    <property type="molecule type" value="Genomic_DNA"/>
</dbReference>